<dbReference type="PROSITE" id="PS51462">
    <property type="entry name" value="NUDIX"/>
    <property type="match status" value="1"/>
</dbReference>
<dbReference type="PANTHER" id="PTHR43046:SF2">
    <property type="entry name" value="8-OXO-DGTP DIPHOSPHATASE-RELATED"/>
    <property type="match status" value="1"/>
</dbReference>
<dbReference type="GO" id="GO:0016787">
    <property type="term" value="F:hydrolase activity"/>
    <property type="evidence" value="ECO:0007669"/>
    <property type="project" value="UniProtKB-KW"/>
</dbReference>
<evidence type="ECO:0000256" key="3">
    <source>
        <dbReference type="RuleBase" id="RU003476"/>
    </source>
</evidence>
<sequence length="120" mass="13404">MIAQGIIIDGDKVLMVRQHVSRGDVVWNFPGGHVEVGETTEEACVREVREETGYDVLVTGLISEAAGKYTYRAKIVGGSLFVDTTLIDNEDIVEARWIRLDDYDKFDDVTRLLIDKVVCA</sequence>
<protein>
    <submittedName>
        <fullName evidence="5">NUDIX hydrolase</fullName>
    </submittedName>
</protein>
<dbReference type="PRINTS" id="PR00502">
    <property type="entry name" value="NUDIXFAMILY"/>
</dbReference>
<dbReference type="Pfam" id="PF00293">
    <property type="entry name" value="NUDIX"/>
    <property type="match status" value="1"/>
</dbReference>
<proteinExistence type="inferred from homology"/>
<dbReference type="Gene3D" id="3.90.79.10">
    <property type="entry name" value="Nucleoside Triphosphate Pyrophosphohydrolase"/>
    <property type="match status" value="1"/>
</dbReference>
<organism evidence="5 6">
    <name type="scientific">Alicyclobacillus mengziensis</name>
    <dbReference type="NCBI Taxonomy" id="2931921"/>
    <lineage>
        <taxon>Bacteria</taxon>
        <taxon>Bacillati</taxon>
        <taxon>Bacillota</taxon>
        <taxon>Bacilli</taxon>
        <taxon>Bacillales</taxon>
        <taxon>Alicyclobacillaceae</taxon>
        <taxon>Alicyclobacillus</taxon>
    </lineage>
</organism>
<feature type="domain" description="Nudix hydrolase" evidence="4">
    <location>
        <begin position="1"/>
        <end position="120"/>
    </location>
</feature>
<dbReference type="EMBL" id="CP071182">
    <property type="protein sequence ID" value="QSO49792.1"/>
    <property type="molecule type" value="Genomic_DNA"/>
</dbReference>
<evidence type="ECO:0000259" key="4">
    <source>
        <dbReference type="PROSITE" id="PS51462"/>
    </source>
</evidence>
<dbReference type="PROSITE" id="PS00893">
    <property type="entry name" value="NUDIX_BOX"/>
    <property type="match status" value="1"/>
</dbReference>
<dbReference type="InterPro" id="IPR015797">
    <property type="entry name" value="NUDIX_hydrolase-like_dom_sf"/>
</dbReference>
<evidence type="ECO:0000256" key="2">
    <source>
        <dbReference type="ARBA" id="ARBA00022801"/>
    </source>
</evidence>
<comment type="similarity">
    <text evidence="3">Belongs to the Nudix hydrolase family.</text>
</comment>
<name>A0A9X7W3G2_9BACL</name>
<gene>
    <name evidence="5" type="ORF">JZ786_09785</name>
</gene>
<keyword evidence="6" id="KW-1185">Reference proteome</keyword>
<evidence type="ECO:0000256" key="1">
    <source>
        <dbReference type="ARBA" id="ARBA00001946"/>
    </source>
</evidence>
<accession>A0A9X7W3G2</accession>
<keyword evidence="2 3" id="KW-0378">Hydrolase</keyword>
<evidence type="ECO:0000313" key="5">
    <source>
        <dbReference type="EMBL" id="QSO49792.1"/>
    </source>
</evidence>
<comment type="cofactor">
    <cofactor evidence="1">
        <name>Mg(2+)</name>
        <dbReference type="ChEBI" id="CHEBI:18420"/>
    </cofactor>
</comment>
<dbReference type="PANTHER" id="PTHR43046">
    <property type="entry name" value="GDP-MANNOSE MANNOSYL HYDROLASE"/>
    <property type="match status" value="1"/>
</dbReference>
<dbReference type="InterPro" id="IPR020084">
    <property type="entry name" value="NUDIX_hydrolase_CS"/>
</dbReference>
<dbReference type="InterPro" id="IPR000086">
    <property type="entry name" value="NUDIX_hydrolase_dom"/>
</dbReference>
<evidence type="ECO:0000313" key="6">
    <source>
        <dbReference type="Proteomes" id="UP000663505"/>
    </source>
</evidence>
<reference evidence="5 6" key="1">
    <citation type="submission" date="2021-02" db="EMBL/GenBank/DDBJ databases">
        <title>Alicyclobacillus curvatus sp. nov. and Alicyclobacillus mengziensis sp. nov., two acidophilic bacteria isolated from acid mine drainage.</title>
        <authorList>
            <person name="Huang Y."/>
        </authorList>
    </citation>
    <scope>NUCLEOTIDE SEQUENCE [LARGE SCALE GENOMIC DNA]</scope>
    <source>
        <strain evidence="5 6">S30H14</strain>
    </source>
</reference>
<dbReference type="KEGG" id="afx:JZ786_09785"/>
<dbReference type="InterPro" id="IPR020476">
    <property type="entry name" value="Nudix_hydrolase"/>
</dbReference>
<dbReference type="AlphaFoldDB" id="A0A9X7W3G2"/>
<dbReference type="Proteomes" id="UP000663505">
    <property type="component" value="Chromosome"/>
</dbReference>
<dbReference type="SUPFAM" id="SSF55811">
    <property type="entry name" value="Nudix"/>
    <property type="match status" value="1"/>
</dbReference>